<dbReference type="EMBL" id="LVJN01000018">
    <property type="protein sequence ID" value="OSM05183.1"/>
    <property type="molecule type" value="Genomic_DNA"/>
</dbReference>
<dbReference type="AlphaFoldDB" id="A0A1Y2K6K9"/>
<sequence length="255" mass="26212">MGEIMGHEQEKTTALVVLRDEESRALIGGAVAQLPQVQQAKASGRLVIVGGGSARYAAWSLTGEDPGRDAFAVGCVQDGALGETPKAGRGPGPIIFENGEMSRGWPGEVLQRFEAGDIYVKGGNAIDAAGNVAVLMASPVGGTIGAAWAIICARGAELVMPVSLNKLVPSVMAATPLMGQGRVDRVMGTPVGYMPIPAGSATVITEVEAFRILFDVEATPVAAGGFDDCAGSLTLHLSGSLHGIEMAWQAIEGMR</sequence>
<organism evidence="1 2">
    <name type="scientific">Magnetofaba australis IT-1</name>
    <dbReference type="NCBI Taxonomy" id="1434232"/>
    <lineage>
        <taxon>Bacteria</taxon>
        <taxon>Pseudomonadati</taxon>
        <taxon>Pseudomonadota</taxon>
        <taxon>Magnetococcia</taxon>
        <taxon>Magnetococcales</taxon>
        <taxon>Magnetococcaceae</taxon>
        <taxon>Magnetofaba</taxon>
    </lineage>
</organism>
<evidence type="ECO:0000313" key="2">
    <source>
        <dbReference type="Proteomes" id="UP000194003"/>
    </source>
</evidence>
<protein>
    <submittedName>
        <fullName evidence="1">Uncharacterized protein</fullName>
    </submittedName>
</protein>
<reference evidence="1 2" key="1">
    <citation type="journal article" date="2016" name="BMC Genomics">
        <title>Combined genomic and structural analyses of a cultured magnetotactic bacterium reveals its niche adaptation to a dynamic environment.</title>
        <authorList>
            <person name="Araujo A.C."/>
            <person name="Morillo V."/>
            <person name="Cypriano J."/>
            <person name="Teixeira L.C."/>
            <person name="Leao P."/>
            <person name="Lyra S."/>
            <person name="Almeida L.G."/>
            <person name="Bazylinski D.A."/>
            <person name="Vasconcellos A.T."/>
            <person name="Abreu F."/>
            <person name="Lins U."/>
        </authorList>
    </citation>
    <scope>NUCLEOTIDE SEQUENCE [LARGE SCALE GENOMIC DNA]</scope>
    <source>
        <strain evidence="1 2">IT-1</strain>
    </source>
</reference>
<name>A0A1Y2K6K9_9PROT</name>
<comment type="caution">
    <text evidence="1">The sequence shown here is derived from an EMBL/GenBank/DDBJ whole genome shotgun (WGS) entry which is preliminary data.</text>
</comment>
<proteinExistence type="predicted"/>
<gene>
    <name evidence="1" type="ORF">MAIT1_03342</name>
</gene>
<keyword evidence="2" id="KW-1185">Reference proteome</keyword>
<evidence type="ECO:0000313" key="1">
    <source>
        <dbReference type="EMBL" id="OSM05183.1"/>
    </source>
</evidence>
<accession>A0A1Y2K6K9</accession>
<dbReference type="STRING" id="1434232.MAIT1_03342"/>
<dbReference type="Proteomes" id="UP000194003">
    <property type="component" value="Unassembled WGS sequence"/>
</dbReference>